<reference evidence="4" key="3">
    <citation type="submission" date="2019-09" db="EMBL/GenBank/DDBJ databases">
        <title>Co-occurence of chitin degradation, pigmentation and bioactivity in marine Pseudoalteromonas.</title>
        <authorList>
            <person name="Sonnenschein E.C."/>
            <person name="Bech P.K."/>
        </authorList>
    </citation>
    <scope>NUCLEOTIDE SEQUENCE</scope>
    <source>
        <strain evidence="4">S2231</strain>
        <strain evidence="3">S2233</strain>
    </source>
</reference>
<dbReference type="EMBL" id="PNCK01000042">
    <property type="protein sequence ID" value="TMP42141.1"/>
    <property type="molecule type" value="Genomic_DNA"/>
</dbReference>
<dbReference type="GO" id="GO:1901135">
    <property type="term" value="P:carbohydrate derivative metabolic process"/>
    <property type="evidence" value="ECO:0007669"/>
    <property type="project" value="UniProtKB-ARBA"/>
</dbReference>
<sequence>MRVLHLVQHLKIGGLEKMAVTLMQKSCFAENSVVVALQGSKVDALAGWPQLKEMEAHLVFLDKKPKFELAVVEKLVAIIDEHEIEVIHSHHIGPMLYASLACLKRKKVKHVSTIHDAWYLNNFKQRLITKLLNKICAIHWVADAQVVADDFTERTSITTNDTILNGIDCTQFAAINMEHARYQLGLPKFIKIVGCAARLEPGKGHKALITSMKELPDDYHLALAGDGSLKAELHAHIISLGLEERVHFLGNVQNMQVFYSAINVFCLFSEREGLPLSILEAMACGLPIVATDVGGIHEVLTPKQGILLSPTAQSGLPFALTKAIKLDRGQSIRAHAIAIADVTQMSSQYDQLYKGLTA</sequence>
<dbReference type="EMBL" id="PNCL01000008">
    <property type="protein sequence ID" value="TMP62389.1"/>
    <property type="molecule type" value="Genomic_DNA"/>
</dbReference>
<evidence type="ECO:0000313" key="6">
    <source>
        <dbReference type="Proteomes" id="UP000307706"/>
    </source>
</evidence>
<reference evidence="4 6" key="1">
    <citation type="submission" date="2017-12" db="EMBL/GenBank/DDBJ databases">
        <authorList>
            <person name="Paulsen S."/>
            <person name="Gram L.K."/>
        </authorList>
    </citation>
    <scope>NUCLEOTIDE SEQUENCE [LARGE SCALE GENOMIC DNA]</scope>
    <source>
        <strain evidence="4 6">S2231</strain>
        <strain evidence="3">S2233</strain>
    </source>
</reference>
<protein>
    <submittedName>
        <fullName evidence="4">Glycosyltransferase</fullName>
    </submittedName>
</protein>
<evidence type="ECO:0000313" key="3">
    <source>
        <dbReference type="EMBL" id="TMP42141.1"/>
    </source>
</evidence>
<dbReference type="InterPro" id="IPR001296">
    <property type="entry name" value="Glyco_trans_1"/>
</dbReference>
<dbReference type="PANTHER" id="PTHR12526">
    <property type="entry name" value="GLYCOSYLTRANSFERASE"/>
    <property type="match status" value="1"/>
</dbReference>
<accession>A0A5S3XUI0</accession>
<dbReference type="AlphaFoldDB" id="A0A5S3XUI0"/>
<keyword evidence="4" id="KW-0808">Transferase</keyword>
<proteinExistence type="predicted"/>
<evidence type="ECO:0000313" key="4">
    <source>
        <dbReference type="EMBL" id="TMP62389.1"/>
    </source>
</evidence>
<keyword evidence="5" id="KW-1185">Reference proteome</keyword>
<evidence type="ECO:0000259" key="1">
    <source>
        <dbReference type="Pfam" id="PF00534"/>
    </source>
</evidence>
<dbReference type="Pfam" id="PF13439">
    <property type="entry name" value="Glyco_transf_4"/>
    <property type="match status" value="1"/>
</dbReference>
<evidence type="ECO:0000313" key="5">
    <source>
        <dbReference type="Proteomes" id="UP000305730"/>
    </source>
</evidence>
<evidence type="ECO:0000259" key="2">
    <source>
        <dbReference type="Pfam" id="PF13439"/>
    </source>
</evidence>
<dbReference type="GO" id="GO:0016757">
    <property type="term" value="F:glycosyltransferase activity"/>
    <property type="evidence" value="ECO:0007669"/>
    <property type="project" value="InterPro"/>
</dbReference>
<feature type="domain" description="Glycosyl transferase family 1" evidence="1">
    <location>
        <begin position="182"/>
        <end position="325"/>
    </location>
</feature>
<dbReference type="Gene3D" id="3.40.50.2000">
    <property type="entry name" value="Glycogen Phosphorylase B"/>
    <property type="match status" value="2"/>
</dbReference>
<dbReference type="Proteomes" id="UP000307706">
    <property type="component" value="Unassembled WGS sequence"/>
</dbReference>
<dbReference type="Proteomes" id="UP000305730">
    <property type="component" value="Unassembled WGS sequence"/>
</dbReference>
<dbReference type="OrthoDB" id="9768937at2"/>
<name>A0A5S3XUI0_9GAMM</name>
<dbReference type="RefSeq" id="WP_119860216.1">
    <property type="nucleotide sequence ID" value="NZ_PNCK01000042.1"/>
</dbReference>
<dbReference type="InterPro" id="IPR028098">
    <property type="entry name" value="Glyco_trans_4-like_N"/>
</dbReference>
<organism evidence="4 6">
    <name type="scientific">Pseudoalteromonas citrea</name>
    <dbReference type="NCBI Taxonomy" id="43655"/>
    <lineage>
        <taxon>Bacteria</taxon>
        <taxon>Pseudomonadati</taxon>
        <taxon>Pseudomonadota</taxon>
        <taxon>Gammaproteobacteria</taxon>
        <taxon>Alteromonadales</taxon>
        <taxon>Pseudoalteromonadaceae</taxon>
        <taxon>Pseudoalteromonas</taxon>
    </lineage>
</organism>
<dbReference type="PANTHER" id="PTHR12526:SF630">
    <property type="entry name" value="GLYCOSYLTRANSFERASE"/>
    <property type="match status" value="1"/>
</dbReference>
<feature type="domain" description="Glycosyltransferase subfamily 4-like N-terminal" evidence="2">
    <location>
        <begin position="12"/>
        <end position="170"/>
    </location>
</feature>
<gene>
    <name evidence="4" type="ORF">CWB96_01670</name>
    <name evidence="3" type="ORF">CWB97_12395</name>
</gene>
<comment type="caution">
    <text evidence="4">The sequence shown here is derived from an EMBL/GenBank/DDBJ whole genome shotgun (WGS) entry which is preliminary data.</text>
</comment>
<reference evidence="5 6" key="2">
    <citation type="submission" date="2019-06" db="EMBL/GenBank/DDBJ databases">
        <title>Co-occurence of chitin degradation, pigmentation and bioactivity in marine Pseudoalteromonas.</title>
        <authorList>
            <person name="Sonnenschein E.C."/>
            <person name="Bech P.K."/>
        </authorList>
    </citation>
    <scope>NUCLEOTIDE SEQUENCE [LARGE SCALE GENOMIC DNA]</scope>
    <source>
        <strain evidence="6">S2231</strain>
        <strain evidence="5">S2233</strain>
    </source>
</reference>
<dbReference type="SUPFAM" id="SSF53756">
    <property type="entry name" value="UDP-Glycosyltransferase/glycogen phosphorylase"/>
    <property type="match status" value="1"/>
</dbReference>
<dbReference type="Pfam" id="PF00534">
    <property type="entry name" value="Glycos_transf_1"/>
    <property type="match status" value="1"/>
</dbReference>